<dbReference type="GO" id="GO:0005576">
    <property type="term" value="C:extracellular region"/>
    <property type="evidence" value="ECO:0007669"/>
    <property type="project" value="UniProtKB-SubCell"/>
</dbReference>
<dbReference type="PROSITE" id="PS50873">
    <property type="entry name" value="PEROXIDASE_4"/>
    <property type="match status" value="1"/>
</dbReference>
<evidence type="ECO:0000259" key="21">
    <source>
        <dbReference type="PROSITE" id="PS50873"/>
    </source>
</evidence>
<dbReference type="PANTHER" id="PTHR31517">
    <property type="match status" value="1"/>
</dbReference>
<evidence type="ECO:0000256" key="3">
    <source>
        <dbReference type="ARBA" id="ARBA00006873"/>
    </source>
</evidence>
<dbReference type="SUPFAM" id="SSF48113">
    <property type="entry name" value="Heme-dependent peroxidases"/>
    <property type="match status" value="1"/>
</dbReference>
<gene>
    <name evidence="22" type="ORF">Cgig2_032293</name>
</gene>
<keyword evidence="7 20" id="KW-0349">Heme</keyword>
<feature type="disulfide bond" evidence="19">
    <location>
        <begin position="225"/>
        <end position="257"/>
    </location>
</feature>
<dbReference type="GO" id="GO:0006979">
    <property type="term" value="P:response to oxidative stress"/>
    <property type="evidence" value="ECO:0007669"/>
    <property type="project" value="UniProtKB-UniRule"/>
</dbReference>
<keyword evidence="12 17" id="KW-0408">Iron</keyword>
<evidence type="ECO:0000256" key="10">
    <source>
        <dbReference type="ARBA" id="ARBA00022837"/>
    </source>
</evidence>
<dbReference type="PROSITE" id="PS00436">
    <property type="entry name" value="PEROXIDASE_2"/>
    <property type="match status" value="1"/>
</dbReference>
<feature type="binding site" evidence="17">
    <location>
        <position position="219"/>
    </location>
    <ligand>
        <name>Ca(2+)</name>
        <dbReference type="ChEBI" id="CHEBI:29108"/>
        <label>2</label>
    </ligand>
</feature>
<comment type="similarity">
    <text evidence="3">Belongs to the peroxidase family. Ascorbate peroxidase subfamily.</text>
</comment>
<accession>A0A9Q1GMB3</accession>
<keyword evidence="13 19" id="KW-1015">Disulfide bond</keyword>
<feature type="active site" description="Proton acceptor" evidence="15">
    <location>
        <position position="104"/>
    </location>
</feature>
<feature type="binding site" evidence="16">
    <location>
        <position position="188"/>
    </location>
    <ligand>
        <name>substrate</name>
    </ligand>
</feature>
<comment type="function">
    <text evidence="2">Removal of H(2)O(2), oxidation of toxic reductants, biosynthesis and degradation of lignin, suberization, auxin catabolism, response to environmental stresses such as wounding, pathogen attack and oxidative stress. These functions might be dependent on each isozyme/isoform in each plant tissue.</text>
</comment>
<keyword evidence="11 20" id="KW-0560">Oxidoreductase</keyword>
<dbReference type="InterPro" id="IPR019794">
    <property type="entry name" value="Peroxidases_AS"/>
</dbReference>
<reference evidence="22" key="1">
    <citation type="submission" date="2022-04" db="EMBL/GenBank/DDBJ databases">
        <title>Carnegiea gigantea Genome sequencing and assembly v2.</title>
        <authorList>
            <person name="Copetti D."/>
            <person name="Sanderson M.J."/>
            <person name="Burquez A."/>
            <person name="Wojciechowski M.F."/>
        </authorList>
    </citation>
    <scope>NUCLEOTIDE SEQUENCE</scope>
    <source>
        <strain evidence="22">SGP5-SGP5p</strain>
        <tissue evidence="22">Aerial part</tissue>
    </source>
</reference>
<evidence type="ECO:0000313" key="22">
    <source>
        <dbReference type="EMBL" id="KAJ8422084.1"/>
    </source>
</evidence>
<feature type="disulfide bond" evidence="19">
    <location>
        <begin position="148"/>
        <end position="348"/>
    </location>
</feature>
<dbReference type="InterPro" id="IPR033905">
    <property type="entry name" value="Secretory_peroxidase"/>
</dbReference>
<evidence type="ECO:0000313" key="23">
    <source>
        <dbReference type="Proteomes" id="UP001153076"/>
    </source>
</evidence>
<keyword evidence="14 20" id="KW-0376">Hydrogen peroxide</keyword>
<dbReference type="InterPro" id="IPR010255">
    <property type="entry name" value="Haem_peroxidase_sf"/>
</dbReference>
<dbReference type="InterPro" id="IPR019793">
    <property type="entry name" value="Peroxidases_heam-ligand_BS"/>
</dbReference>
<dbReference type="OrthoDB" id="2113341at2759"/>
<evidence type="ECO:0000256" key="6">
    <source>
        <dbReference type="ARBA" id="ARBA00022559"/>
    </source>
</evidence>
<evidence type="ECO:0000256" key="5">
    <source>
        <dbReference type="ARBA" id="ARBA00022525"/>
    </source>
</evidence>
<evidence type="ECO:0000256" key="17">
    <source>
        <dbReference type="PIRSR" id="PIRSR600823-3"/>
    </source>
</evidence>
<keyword evidence="5 20" id="KW-0964">Secreted</keyword>
<feature type="binding site" evidence="17">
    <location>
        <position position="280"/>
    </location>
    <ligand>
        <name>Ca(2+)</name>
        <dbReference type="ChEBI" id="CHEBI:29108"/>
        <label>2</label>
    </ligand>
</feature>
<dbReference type="FunFam" id="1.10.420.10:FF:000007">
    <property type="entry name" value="Peroxidase"/>
    <property type="match status" value="1"/>
</dbReference>
<dbReference type="GO" id="GO:0046872">
    <property type="term" value="F:metal ion binding"/>
    <property type="evidence" value="ECO:0007669"/>
    <property type="project" value="UniProtKB-UniRule"/>
</dbReference>
<keyword evidence="23" id="KW-1185">Reference proteome</keyword>
<evidence type="ECO:0000256" key="2">
    <source>
        <dbReference type="ARBA" id="ARBA00002322"/>
    </source>
</evidence>
<evidence type="ECO:0000256" key="18">
    <source>
        <dbReference type="PIRSR" id="PIRSR600823-4"/>
    </source>
</evidence>
<dbReference type="Proteomes" id="UP001153076">
    <property type="component" value="Unassembled WGS sequence"/>
</dbReference>
<dbReference type="InterPro" id="IPR002016">
    <property type="entry name" value="Haem_peroxidase"/>
</dbReference>
<evidence type="ECO:0000256" key="15">
    <source>
        <dbReference type="PIRSR" id="PIRSR600823-1"/>
    </source>
</evidence>
<feature type="binding site" evidence="17">
    <location>
        <position position="108"/>
    </location>
    <ligand>
        <name>Ca(2+)</name>
        <dbReference type="ChEBI" id="CHEBI:29108"/>
        <label>1</label>
    </ligand>
</feature>
<evidence type="ECO:0000256" key="19">
    <source>
        <dbReference type="PIRSR" id="PIRSR600823-5"/>
    </source>
</evidence>
<dbReference type="CDD" id="cd00693">
    <property type="entry name" value="secretory_peroxidase"/>
    <property type="match status" value="1"/>
</dbReference>
<comment type="catalytic activity">
    <reaction evidence="1 20">
        <text>2 a phenolic donor + H2O2 = 2 a phenolic radical donor + 2 H2O</text>
        <dbReference type="Rhea" id="RHEA:56136"/>
        <dbReference type="ChEBI" id="CHEBI:15377"/>
        <dbReference type="ChEBI" id="CHEBI:16240"/>
        <dbReference type="ChEBI" id="CHEBI:139520"/>
        <dbReference type="ChEBI" id="CHEBI:139521"/>
        <dbReference type="EC" id="1.11.1.7"/>
    </reaction>
</comment>
<dbReference type="GO" id="GO:0042744">
    <property type="term" value="P:hydrogen peroxide catabolic process"/>
    <property type="evidence" value="ECO:0007669"/>
    <property type="project" value="UniProtKB-KW"/>
</dbReference>
<evidence type="ECO:0000256" key="12">
    <source>
        <dbReference type="ARBA" id="ARBA00023004"/>
    </source>
</evidence>
<evidence type="ECO:0000256" key="11">
    <source>
        <dbReference type="ARBA" id="ARBA00023002"/>
    </source>
</evidence>
<dbReference type="Pfam" id="PF00141">
    <property type="entry name" value="peroxidase"/>
    <property type="match status" value="1"/>
</dbReference>
<keyword evidence="10 17" id="KW-0106">Calcium</keyword>
<dbReference type="PRINTS" id="PR00461">
    <property type="entry name" value="PLPEROXIDASE"/>
</dbReference>
<comment type="cofactor">
    <cofactor evidence="17 20">
        <name>Ca(2+)</name>
        <dbReference type="ChEBI" id="CHEBI:29108"/>
    </cofactor>
    <text evidence="17 20">Binds 2 calcium ions per subunit.</text>
</comment>
<feature type="domain" description="Plant heme peroxidase family profile" evidence="21">
    <location>
        <begin position="61"/>
        <end position="352"/>
    </location>
</feature>
<feature type="binding site" evidence="17">
    <location>
        <position position="116"/>
    </location>
    <ligand>
        <name>Ca(2+)</name>
        <dbReference type="ChEBI" id="CHEBI:29108"/>
        <label>1</label>
    </ligand>
</feature>
<keyword evidence="6 20" id="KW-0575">Peroxidase</keyword>
<evidence type="ECO:0000256" key="1">
    <source>
        <dbReference type="ARBA" id="ARBA00000189"/>
    </source>
</evidence>
<evidence type="ECO:0000256" key="9">
    <source>
        <dbReference type="ARBA" id="ARBA00022729"/>
    </source>
</evidence>
<dbReference type="EMBL" id="JAKOGI010002395">
    <property type="protein sequence ID" value="KAJ8422084.1"/>
    <property type="molecule type" value="Genomic_DNA"/>
</dbReference>
<keyword evidence="8 17" id="KW-0479">Metal-binding</keyword>
<dbReference type="Gene3D" id="1.10.420.10">
    <property type="entry name" value="Peroxidase, domain 2"/>
    <property type="match status" value="1"/>
</dbReference>
<dbReference type="PRINTS" id="PR00458">
    <property type="entry name" value="PEROXIDASE"/>
</dbReference>
<sequence>MTHQVPEIITHLRSVFTKKKKKKKKSETCLEKIRKMSRPITGGLAFLGLILMSLTGQCFGALQMGFYKGKCNSADVEEIVFRVVKARFLKDRSIAAALIRMHFHDCFVRVNGSRSEKTSPPNGSVRGYEVIDAAKAAIEKVCPRVVSCADIITIAARAAVFLGGGKWYEVPTGRRDGRISLASDVDLPSPSLTVTGTIQAFARKGLDVEDMVLLLGGHTVGVTHCLFVQNRLYNFQNTGKQDRTMNPTFAQLLKRRCPRNSNGGTPIPLNANTKNINQMDNSFYRQILGGRGVLQIDQEIALDSRTRGMVKKLAANNQDFNIKFGKAMVRMGAIEVLTGTKGEIRRSCRAIN</sequence>
<dbReference type="GO" id="GO:0140825">
    <property type="term" value="F:lactoperoxidase activity"/>
    <property type="evidence" value="ECO:0007669"/>
    <property type="project" value="UniProtKB-EC"/>
</dbReference>
<feature type="binding site" description="axial binding residue" evidence="17">
    <location>
        <position position="218"/>
    </location>
    <ligand>
        <name>heme b</name>
        <dbReference type="ChEBI" id="CHEBI:60344"/>
    </ligand>
    <ligandPart>
        <name>Fe</name>
        <dbReference type="ChEBI" id="CHEBI:18248"/>
    </ligandPart>
</feature>
<feature type="disulfide bond" evidence="19">
    <location>
        <begin position="71"/>
        <end position="142"/>
    </location>
</feature>
<evidence type="ECO:0000256" key="13">
    <source>
        <dbReference type="ARBA" id="ARBA00023157"/>
    </source>
</evidence>
<comment type="subcellular location">
    <subcellularLocation>
        <location evidence="20">Secreted</location>
    </subcellularLocation>
</comment>
<keyword evidence="9" id="KW-0732">Signal</keyword>
<dbReference type="InterPro" id="IPR000823">
    <property type="entry name" value="Peroxidase_pln"/>
</dbReference>
<organism evidence="22 23">
    <name type="scientific">Carnegiea gigantea</name>
    <dbReference type="NCBI Taxonomy" id="171969"/>
    <lineage>
        <taxon>Eukaryota</taxon>
        <taxon>Viridiplantae</taxon>
        <taxon>Streptophyta</taxon>
        <taxon>Embryophyta</taxon>
        <taxon>Tracheophyta</taxon>
        <taxon>Spermatophyta</taxon>
        <taxon>Magnoliopsida</taxon>
        <taxon>eudicotyledons</taxon>
        <taxon>Gunneridae</taxon>
        <taxon>Pentapetalae</taxon>
        <taxon>Caryophyllales</taxon>
        <taxon>Cactineae</taxon>
        <taxon>Cactaceae</taxon>
        <taxon>Cactoideae</taxon>
        <taxon>Echinocereeae</taxon>
        <taxon>Carnegiea</taxon>
    </lineage>
</organism>
<proteinExistence type="inferred from homology"/>
<evidence type="ECO:0000256" key="16">
    <source>
        <dbReference type="PIRSR" id="PIRSR600823-2"/>
    </source>
</evidence>
<evidence type="ECO:0000256" key="8">
    <source>
        <dbReference type="ARBA" id="ARBA00022723"/>
    </source>
</evidence>
<dbReference type="GO" id="GO:0020037">
    <property type="term" value="F:heme binding"/>
    <property type="evidence" value="ECO:0007669"/>
    <property type="project" value="UniProtKB-UniRule"/>
</dbReference>
<name>A0A9Q1GMB3_9CARY</name>
<evidence type="ECO:0000256" key="14">
    <source>
        <dbReference type="ARBA" id="ARBA00023324"/>
    </source>
</evidence>
<dbReference type="PROSITE" id="PS00435">
    <property type="entry name" value="PEROXIDASE_1"/>
    <property type="match status" value="1"/>
</dbReference>
<comment type="caution">
    <text evidence="22">The sequence shown here is derived from an EMBL/GenBank/DDBJ whole genome shotgun (WGS) entry which is preliminary data.</text>
</comment>
<dbReference type="Gene3D" id="1.10.520.10">
    <property type="match status" value="1"/>
</dbReference>
<feature type="binding site" evidence="17">
    <location>
        <position position="105"/>
    </location>
    <ligand>
        <name>Ca(2+)</name>
        <dbReference type="ChEBI" id="CHEBI:29108"/>
        <label>1</label>
    </ligand>
</feature>
<evidence type="ECO:0000256" key="20">
    <source>
        <dbReference type="RuleBase" id="RU362060"/>
    </source>
</evidence>
<feature type="binding site" evidence="17">
    <location>
        <position position="273"/>
    </location>
    <ligand>
        <name>Ca(2+)</name>
        <dbReference type="ChEBI" id="CHEBI:29108"/>
        <label>2</label>
    </ligand>
</feature>
<evidence type="ECO:0000256" key="4">
    <source>
        <dbReference type="ARBA" id="ARBA00012313"/>
    </source>
</evidence>
<evidence type="ECO:0000256" key="7">
    <source>
        <dbReference type="ARBA" id="ARBA00022617"/>
    </source>
</evidence>
<comment type="similarity">
    <text evidence="20">Belongs to the peroxidase family. Classical plant (class III) peroxidase subfamily.</text>
</comment>
<feature type="site" description="Transition state stabilizer" evidence="18">
    <location>
        <position position="100"/>
    </location>
</feature>
<protein>
    <recommendedName>
        <fullName evidence="4 20">Peroxidase</fullName>
        <ecNumber evidence="4 20">1.11.1.7</ecNumber>
    </recommendedName>
</protein>
<dbReference type="EC" id="1.11.1.7" evidence="4 20"/>
<dbReference type="PANTHER" id="PTHR31517:SF59">
    <property type="entry name" value="PEROXIDASE"/>
    <property type="match status" value="1"/>
</dbReference>
<dbReference type="AlphaFoldDB" id="A0A9Q1GMB3"/>
<comment type="cofactor">
    <cofactor evidence="17 20">
        <name>heme b</name>
        <dbReference type="ChEBI" id="CHEBI:60344"/>
    </cofactor>
    <text evidence="17 20">Binds 1 heme b (iron(II)-protoporphyrin IX) group per subunit.</text>
</comment>